<dbReference type="InterPro" id="IPR008271">
    <property type="entry name" value="Ser/Thr_kinase_AS"/>
</dbReference>
<dbReference type="Pfam" id="PF00069">
    <property type="entry name" value="Pkinase"/>
    <property type="match status" value="1"/>
</dbReference>
<dbReference type="Pfam" id="PF00659">
    <property type="entry name" value="POLO_box"/>
    <property type="match status" value="2"/>
</dbReference>
<evidence type="ECO:0000256" key="10">
    <source>
        <dbReference type="ARBA" id="ARBA00048347"/>
    </source>
</evidence>
<dbReference type="GO" id="GO:0004674">
    <property type="term" value="F:protein serine/threonine kinase activity"/>
    <property type="evidence" value="ECO:0007669"/>
    <property type="project" value="UniProtKB-KW"/>
</dbReference>
<evidence type="ECO:0000256" key="3">
    <source>
        <dbReference type="ARBA" id="ARBA00022527"/>
    </source>
</evidence>
<dbReference type="SUPFAM" id="SSF56112">
    <property type="entry name" value="Protein kinase-like (PK-like)"/>
    <property type="match status" value="1"/>
</dbReference>
<feature type="binding site" evidence="11">
    <location>
        <position position="51"/>
    </location>
    <ligand>
        <name>ATP</name>
        <dbReference type="ChEBI" id="CHEBI:30616"/>
    </ligand>
</feature>
<evidence type="ECO:0000256" key="8">
    <source>
        <dbReference type="ARBA" id="ARBA00022840"/>
    </source>
</evidence>
<evidence type="ECO:0000256" key="5">
    <source>
        <dbReference type="ARBA" id="ARBA00022737"/>
    </source>
</evidence>
<evidence type="ECO:0000256" key="9">
    <source>
        <dbReference type="ARBA" id="ARBA00047802"/>
    </source>
</evidence>
<gene>
    <name evidence="16" type="ORF">RF11_05373</name>
</gene>
<dbReference type="InterPro" id="IPR000959">
    <property type="entry name" value="POLO_box_dom"/>
</dbReference>
<keyword evidence="7 12" id="KW-0418">Kinase</keyword>
<evidence type="ECO:0000256" key="11">
    <source>
        <dbReference type="PROSITE-ProRule" id="PRU10141"/>
    </source>
</evidence>
<dbReference type="CDD" id="cd14099">
    <property type="entry name" value="STKc_PLK"/>
    <property type="match status" value="1"/>
</dbReference>
<dbReference type="EC" id="2.7.11.21" evidence="12"/>
<evidence type="ECO:0000256" key="1">
    <source>
        <dbReference type="ARBA" id="ARBA00004496"/>
    </source>
</evidence>
<dbReference type="PROSITE" id="PS50078">
    <property type="entry name" value="POLO_BOX"/>
    <property type="match status" value="2"/>
</dbReference>
<keyword evidence="6 11" id="KW-0547">Nucleotide-binding</keyword>
<keyword evidence="4 12" id="KW-0808">Transferase</keyword>
<evidence type="ECO:0000313" key="16">
    <source>
        <dbReference type="EMBL" id="KII65416.1"/>
    </source>
</evidence>
<feature type="domain" description="POLO box" evidence="15">
    <location>
        <begin position="500"/>
        <end position="582"/>
    </location>
</feature>
<comment type="subcellular location">
    <subcellularLocation>
        <location evidence="1">Cytoplasm</location>
    </subcellularLocation>
</comment>
<feature type="domain" description="POLO box" evidence="15">
    <location>
        <begin position="400"/>
        <end position="478"/>
    </location>
</feature>
<name>A0A0C2ME41_THEKT</name>
<dbReference type="EMBL" id="JWZT01003854">
    <property type="protein sequence ID" value="KII65416.1"/>
    <property type="molecule type" value="Genomic_DNA"/>
</dbReference>
<evidence type="ECO:0000256" key="13">
    <source>
        <dbReference type="SAM" id="MobiDB-lite"/>
    </source>
</evidence>
<evidence type="ECO:0000259" key="15">
    <source>
        <dbReference type="PROSITE" id="PS50078"/>
    </source>
</evidence>
<dbReference type="PROSITE" id="PS50011">
    <property type="entry name" value="PROTEIN_KINASE_DOM"/>
    <property type="match status" value="1"/>
</dbReference>
<dbReference type="PANTHER" id="PTHR24345">
    <property type="entry name" value="SERINE/THREONINE-PROTEIN KINASE PLK"/>
    <property type="match status" value="1"/>
</dbReference>
<keyword evidence="3 12" id="KW-0723">Serine/threonine-protein kinase</keyword>
<comment type="catalytic activity">
    <reaction evidence="9 12">
        <text>L-threonyl-[protein] + ATP = O-phospho-L-threonyl-[protein] + ADP + H(+)</text>
        <dbReference type="Rhea" id="RHEA:46608"/>
        <dbReference type="Rhea" id="RHEA-COMP:11060"/>
        <dbReference type="Rhea" id="RHEA-COMP:11605"/>
        <dbReference type="ChEBI" id="CHEBI:15378"/>
        <dbReference type="ChEBI" id="CHEBI:30013"/>
        <dbReference type="ChEBI" id="CHEBI:30616"/>
        <dbReference type="ChEBI" id="CHEBI:61977"/>
        <dbReference type="ChEBI" id="CHEBI:456216"/>
        <dbReference type="EC" id="2.7.11.21"/>
    </reaction>
</comment>
<dbReference type="FunFam" id="3.30.200.20:FF:000284">
    <property type="entry name" value="Serine/threonine-protein kinase PLK"/>
    <property type="match status" value="1"/>
</dbReference>
<dbReference type="FunFam" id="1.10.510.10:FF:000571">
    <property type="entry name" value="Maternal embryonic leucine zipper kinase"/>
    <property type="match status" value="1"/>
</dbReference>
<keyword evidence="8 11" id="KW-0067">ATP-binding</keyword>
<dbReference type="InterPro" id="IPR000719">
    <property type="entry name" value="Prot_kinase_dom"/>
</dbReference>
<dbReference type="FunFam" id="3.30.1120.30:FF:000001">
    <property type="entry name" value="Serine/threonine-protein kinase PLK"/>
    <property type="match status" value="1"/>
</dbReference>
<dbReference type="GO" id="GO:0005737">
    <property type="term" value="C:cytoplasm"/>
    <property type="evidence" value="ECO:0007669"/>
    <property type="project" value="UniProtKB-SubCell"/>
</dbReference>
<dbReference type="Gene3D" id="3.30.200.20">
    <property type="entry name" value="Phosphorylase Kinase, domain 1"/>
    <property type="match status" value="1"/>
</dbReference>
<dbReference type="InterPro" id="IPR011009">
    <property type="entry name" value="Kinase-like_dom_sf"/>
</dbReference>
<keyword evidence="2" id="KW-0963">Cytoplasm</keyword>
<dbReference type="GO" id="GO:0005813">
    <property type="term" value="C:centrosome"/>
    <property type="evidence" value="ECO:0007669"/>
    <property type="project" value="TreeGrafter"/>
</dbReference>
<dbReference type="SMART" id="SM00220">
    <property type="entry name" value="S_TKc"/>
    <property type="match status" value="1"/>
</dbReference>
<dbReference type="InterPro" id="IPR033701">
    <property type="entry name" value="POLO_box_1"/>
</dbReference>
<comment type="caution">
    <text evidence="16">The sequence shown here is derived from an EMBL/GenBank/DDBJ whole genome shotgun (WGS) entry which is preliminary data.</text>
</comment>
<dbReference type="GO" id="GO:0005524">
    <property type="term" value="F:ATP binding"/>
    <property type="evidence" value="ECO:0007669"/>
    <property type="project" value="UniProtKB-UniRule"/>
</dbReference>
<dbReference type="PROSITE" id="PS00108">
    <property type="entry name" value="PROTEIN_KINASE_ST"/>
    <property type="match status" value="1"/>
</dbReference>
<dbReference type="InterPro" id="IPR036947">
    <property type="entry name" value="POLO_box_dom_sf"/>
</dbReference>
<dbReference type="CDD" id="cd13118">
    <property type="entry name" value="POLO_box_1"/>
    <property type="match status" value="1"/>
</dbReference>
<dbReference type="GO" id="GO:0007052">
    <property type="term" value="P:mitotic spindle organization"/>
    <property type="evidence" value="ECO:0007669"/>
    <property type="project" value="TreeGrafter"/>
</dbReference>
<dbReference type="OMA" id="IQIHKSM"/>
<comment type="catalytic activity">
    <reaction evidence="10">
        <text>L-seryl-[protein] + ATP = O-phospho-L-seryl-[protein] + ADP + H(+)</text>
        <dbReference type="Rhea" id="RHEA:17989"/>
        <dbReference type="Rhea" id="RHEA-COMP:9863"/>
        <dbReference type="Rhea" id="RHEA-COMP:11604"/>
        <dbReference type="ChEBI" id="CHEBI:15378"/>
        <dbReference type="ChEBI" id="CHEBI:29999"/>
        <dbReference type="ChEBI" id="CHEBI:30616"/>
        <dbReference type="ChEBI" id="CHEBI:83421"/>
        <dbReference type="ChEBI" id="CHEBI:456216"/>
        <dbReference type="EC" id="2.7.11.21"/>
    </reaction>
</comment>
<dbReference type="CDD" id="cd13117">
    <property type="entry name" value="POLO_box_2"/>
    <property type="match status" value="1"/>
</dbReference>
<reference evidence="16 17" key="1">
    <citation type="journal article" date="2014" name="Genome Biol. Evol.">
        <title>The genome of the myxosporean Thelohanellus kitauei shows adaptations to nutrient acquisition within its fish host.</title>
        <authorList>
            <person name="Yang Y."/>
            <person name="Xiong J."/>
            <person name="Zhou Z."/>
            <person name="Huo F."/>
            <person name="Miao W."/>
            <person name="Ran C."/>
            <person name="Liu Y."/>
            <person name="Zhang J."/>
            <person name="Feng J."/>
            <person name="Wang M."/>
            <person name="Wang M."/>
            <person name="Wang L."/>
            <person name="Yao B."/>
        </authorList>
    </citation>
    <scope>NUCLEOTIDE SEQUENCE [LARGE SCALE GENOMIC DNA]</scope>
    <source>
        <strain evidence="16">Wuqing</strain>
    </source>
</reference>
<organism evidence="16 17">
    <name type="scientific">Thelohanellus kitauei</name>
    <name type="common">Myxosporean</name>
    <dbReference type="NCBI Taxonomy" id="669202"/>
    <lineage>
        <taxon>Eukaryota</taxon>
        <taxon>Metazoa</taxon>
        <taxon>Cnidaria</taxon>
        <taxon>Myxozoa</taxon>
        <taxon>Myxosporea</taxon>
        <taxon>Bivalvulida</taxon>
        <taxon>Platysporina</taxon>
        <taxon>Myxobolidae</taxon>
        <taxon>Thelohanellus</taxon>
    </lineage>
</organism>
<evidence type="ECO:0000259" key="14">
    <source>
        <dbReference type="PROSITE" id="PS50011"/>
    </source>
</evidence>
<evidence type="ECO:0000256" key="6">
    <source>
        <dbReference type="ARBA" id="ARBA00022741"/>
    </source>
</evidence>
<dbReference type="InterPro" id="IPR033695">
    <property type="entry name" value="POLO_box_2"/>
</dbReference>
<accession>A0A0C2ME41</accession>
<evidence type="ECO:0000256" key="12">
    <source>
        <dbReference type="RuleBase" id="RU361162"/>
    </source>
</evidence>
<dbReference type="GO" id="GO:0005634">
    <property type="term" value="C:nucleus"/>
    <property type="evidence" value="ECO:0007669"/>
    <property type="project" value="TreeGrafter"/>
</dbReference>
<feature type="compositionally biased region" description="Basic and acidic residues" evidence="13">
    <location>
        <begin position="309"/>
        <end position="324"/>
    </location>
</feature>
<feature type="domain" description="Protein kinase" evidence="14">
    <location>
        <begin position="22"/>
        <end position="274"/>
    </location>
</feature>
<evidence type="ECO:0000256" key="4">
    <source>
        <dbReference type="ARBA" id="ARBA00022679"/>
    </source>
</evidence>
<protein>
    <recommendedName>
        <fullName evidence="12">Serine/threonine-protein kinase PLK</fullName>
        <ecNumber evidence="12">2.7.11.21</ecNumber>
    </recommendedName>
    <alternativeName>
        <fullName evidence="12">Polo-like kinase</fullName>
    </alternativeName>
</protein>
<keyword evidence="17" id="KW-1185">Reference proteome</keyword>
<dbReference type="InterPro" id="IPR017441">
    <property type="entry name" value="Protein_kinase_ATP_BS"/>
</dbReference>
<dbReference type="GO" id="GO:0000922">
    <property type="term" value="C:spindle pole"/>
    <property type="evidence" value="ECO:0007669"/>
    <property type="project" value="TreeGrafter"/>
</dbReference>
<feature type="region of interest" description="Disordered" evidence="13">
    <location>
        <begin position="306"/>
        <end position="328"/>
    </location>
</feature>
<dbReference type="GO" id="GO:0000776">
    <property type="term" value="C:kinetochore"/>
    <property type="evidence" value="ECO:0007669"/>
    <property type="project" value="TreeGrafter"/>
</dbReference>
<dbReference type="PROSITE" id="PS00107">
    <property type="entry name" value="PROTEIN_KINASE_ATP"/>
    <property type="match status" value="1"/>
</dbReference>
<sequence length="591" mass="67978">MRKENIEPNAQTIYDSKSKKRYIKGNFLGKGGFAKCYEVVDPDTNKVYACKIVSKSQLLKQHQKDKMASEIKIHKSMDHPNIVKFHSYFEDKLNVYIILELCAKRTLLELHKRRKCLTDPEVRYYLHQIVLACKYMHDNFVIHRDLKLGNLFLDDNLHIKVGDFGLAARIEFVGERKKTLCGTPNYIAPEILNKTGHSLEVDIWSLGCILYTLQAGDPPFETSNVKDTYNRIKRSDYVIPSRVPKPAQMLIVKLLQSDPKKRPSITEVLDDPYFVVGYLPTSLPLSSLTVAPRFPNAVQTSHLLPPDRAVQDKGSVDKKQRDEQVVPSVQVAEKSHALRVCDTEMTSFDDGAESKIEEPKDCYLGIISDMIAKCLSKNPHKYPKIVEGEAEDPGSAPFYWITKWIDYSERYGLGYQLSDRSFGVLFNDHTRLISTEDKGTVAYIDENGAEIYMTLEQYPPSLKKKMVLLTFFYNYMKQNLLTAGSDIQQKKTDEMIRLPTLRMWRRDSTLIIFLLSCGILQANFFEDHCKLIICPHLSSVTFIDQQRQSHTYKFSLIEKYGCSSYFYSRLKTVYSSVKSLMQALEPQEPRN</sequence>
<evidence type="ECO:0000256" key="7">
    <source>
        <dbReference type="ARBA" id="ARBA00022777"/>
    </source>
</evidence>
<proteinExistence type="inferred from homology"/>
<comment type="similarity">
    <text evidence="12">Belongs to the protein kinase superfamily. Ser/Thr protein kinase family. CDC5/Polo subfamily.</text>
</comment>
<dbReference type="OrthoDB" id="408964at2759"/>
<dbReference type="PANTHER" id="PTHR24345:SF93">
    <property type="entry name" value="SERINE_THREONINE-PROTEIN KINASE PLK1"/>
    <property type="match status" value="1"/>
</dbReference>
<dbReference type="Gene3D" id="3.30.1120.30">
    <property type="entry name" value="POLO box domain"/>
    <property type="match status" value="2"/>
</dbReference>
<dbReference type="Proteomes" id="UP000031668">
    <property type="component" value="Unassembled WGS sequence"/>
</dbReference>
<dbReference type="SUPFAM" id="SSF82615">
    <property type="entry name" value="Polo-box domain"/>
    <property type="match status" value="2"/>
</dbReference>
<evidence type="ECO:0000313" key="17">
    <source>
        <dbReference type="Proteomes" id="UP000031668"/>
    </source>
</evidence>
<dbReference type="Gene3D" id="1.10.510.10">
    <property type="entry name" value="Transferase(Phosphotransferase) domain 1"/>
    <property type="match status" value="1"/>
</dbReference>
<dbReference type="GO" id="GO:0106310">
    <property type="term" value="F:protein serine kinase activity"/>
    <property type="evidence" value="ECO:0007669"/>
    <property type="project" value="RHEA"/>
</dbReference>
<dbReference type="AlphaFoldDB" id="A0A0C2ME41"/>
<evidence type="ECO:0000256" key="2">
    <source>
        <dbReference type="ARBA" id="ARBA00022490"/>
    </source>
</evidence>
<keyword evidence="5" id="KW-0677">Repeat</keyword>